<evidence type="ECO:0000256" key="1">
    <source>
        <dbReference type="SAM" id="Phobius"/>
    </source>
</evidence>
<keyword evidence="3" id="KW-1185">Reference proteome</keyword>
<keyword evidence="1" id="KW-1133">Transmembrane helix</keyword>
<protein>
    <submittedName>
        <fullName evidence="2">Type II secretion system F family protein</fullName>
    </submittedName>
</protein>
<evidence type="ECO:0000313" key="3">
    <source>
        <dbReference type="Proteomes" id="UP000623681"/>
    </source>
</evidence>
<dbReference type="PANTHER" id="PTHR35007:SF2">
    <property type="entry name" value="PILUS ASSEMBLE PROTEIN"/>
    <property type="match status" value="1"/>
</dbReference>
<dbReference type="RefSeq" id="WP_202767642.1">
    <property type="nucleotide sequence ID" value="NZ_JAESWA010000022.1"/>
</dbReference>
<keyword evidence="1" id="KW-0472">Membrane</keyword>
<evidence type="ECO:0000313" key="2">
    <source>
        <dbReference type="EMBL" id="MBL4932276.1"/>
    </source>
</evidence>
<dbReference type="EMBL" id="JAESWA010000022">
    <property type="protein sequence ID" value="MBL4932276.1"/>
    <property type="molecule type" value="Genomic_DNA"/>
</dbReference>
<dbReference type="AlphaFoldDB" id="A0A937K3C8"/>
<feature type="transmembrane region" description="Helical" evidence="1">
    <location>
        <begin position="7"/>
        <end position="27"/>
    </location>
</feature>
<keyword evidence="1" id="KW-0812">Transmembrane</keyword>
<proteinExistence type="predicted"/>
<accession>A0A937K3C8</accession>
<feature type="transmembrane region" description="Helical" evidence="1">
    <location>
        <begin position="84"/>
        <end position="112"/>
    </location>
</feature>
<organism evidence="2 3">
    <name type="scientific">Clostridium paridis</name>
    <dbReference type="NCBI Taxonomy" id="2803863"/>
    <lineage>
        <taxon>Bacteria</taxon>
        <taxon>Bacillati</taxon>
        <taxon>Bacillota</taxon>
        <taxon>Clostridia</taxon>
        <taxon>Eubacteriales</taxon>
        <taxon>Clostridiaceae</taxon>
        <taxon>Clostridium</taxon>
    </lineage>
</organism>
<sequence>MQLIKIATFVFMIIISVICFILVKGIFTHKWLSKIDLKKADGKFKESEKYIAFYKNIEKHLKQMGFKEIFGKDVTPTEFMLVKIVLALVFSVGVLNQGILWSIALGIIAYFLPDVLIRIGNSVDNEEILPDLKRVYDTLRIQTKAGVFLTMSLTECYLSVKTPRLKKALLELNSYILTKSDIDEAVEDFNSKFKSPYIDTFCIVIKQSVSSGKTVEILEDLSEQISDIQDAINLKLAERVKAKLQFQQLLIYIGVIAIVVYSMFIEILSSLSAL</sequence>
<dbReference type="Proteomes" id="UP000623681">
    <property type="component" value="Unassembled WGS sequence"/>
</dbReference>
<feature type="transmembrane region" description="Helical" evidence="1">
    <location>
        <begin position="249"/>
        <end position="271"/>
    </location>
</feature>
<reference evidence="2" key="1">
    <citation type="submission" date="2021-01" db="EMBL/GenBank/DDBJ databases">
        <title>Genome public.</title>
        <authorList>
            <person name="Liu C."/>
            <person name="Sun Q."/>
        </authorList>
    </citation>
    <scope>NUCLEOTIDE SEQUENCE</scope>
    <source>
        <strain evidence="2">YIM B02565</strain>
    </source>
</reference>
<name>A0A937K3C8_9CLOT</name>
<gene>
    <name evidence="2" type="ORF">JK634_10695</name>
</gene>
<dbReference type="PANTHER" id="PTHR35007">
    <property type="entry name" value="INTEGRAL MEMBRANE PROTEIN-RELATED"/>
    <property type="match status" value="1"/>
</dbReference>
<comment type="caution">
    <text evidence="2">The sequence shown here is derived from an EMBL/GenBank/DDBJ whole genome shotgun (WGS) entry which is preliminary data.</text>
</comment>